<dbReference type="AlphaFoldDB" id="A0A9X2JD08"/>
<evidence type="ECO:0000256" key="1">
    <source>
        <dbReference type="SAM" id="Phobius"/>
    </source>
</evidence>
<evidence type="ECO:0000313" key="2">
    <source>
        <dbReference type="EMBL" id="MCO4293094.1"/>
    </source>
</evidence>
<sequence length="327" mass="38500">MIINTFRKAQAYNYILLAAFILLLRLAVLLNPSLYNTLIVYQPFVKLLVFFQFNFLSNPVYNILTTGAVVFIQSAIFGRIIVKHNFFNKTTFLPELMYAVLCSMFTEFLTFSPIIFCNFFLLWILDKIFSFYRSQSTLKSVFDMGFIISLGSLLYFPFIFIFPIIWHSSLVFKSFSIRDWFTGLIGLIVPYIVLGTWYFWNDDFNDFYHLWLPFKFVLPQALAIEQDDYFALIPIIIVLLLSLNQVRVMFFKNVVQVRKSLQCLTFLVVLIVASYFIMPDQHINHLMLAAAPTATFMTFYFSSARVRWFYESVFALLLVSIFYFQLF</sequence>
<gene>
    <name evidence="2" type="ORF">NF867_09480</name>
</gene>
<organism evidence="2 3">
    <name type="scientific">Solitalea agri</name>
    <dbReference type="NCBI Taxonomy" id="2953739"/>
    <lineage>
        <taxon>Bacteria</taxon>
        <taxon>Pseudomonadati</taxon>
        <taxon>Bacteroidota</taxon>
        <taxon>Sphingobacteriia</taxon>
        <taxon>Sphingobacteriales</taxon>
        <taxon>Sphingobacteriaceae</taxon>
        <taxon>Solitalea</taxon>
    </lineage>
</organism>
<dbReference type="InterPro" id="IPR045625">
    <property type="entry name" value="DUF6427"/>
</dbReference>
<feature type="transmembrane region" description="Helical" evidence="1">
    <location>
        <begin position="145"/>
        <end position="168"/>
    </location>
</feature>
<keyword evidence="3" id="KW-1185">Reference proteome</keyword>
<evidence type="ECO:0000313" key="3">
    <source>
        <dbReference type="Proteomes" id="UP001155182"/>
    </source>
</evidence>
<feature type="transmembrane region" description="Helical" evidence="1">
    <location>
        <begin position="308"/>
        <end position="326"/>
    </location>
</feature>
<reference evidence="2" key="1">
    <citation type="submission" date="2022-06" db="EMBL/GenBank/DDBJ databases">
        <title>Solitalea sp. MAHUQ-68 isolated from rhizospheric soil.</title>
        <authorList>
            <person name="Huq M.A."/>
        </authorList>
    </citation>
    <scope>NUCLEOTIDE SEQUENCE</scope>
    <source>
        <strain evidence="2">MAHUQ-68</strain>
    </source>
</reference>
<accession>A0A9X2JD08</accession>
<keyword evidence="1" id="KW-1133">Transmembrane helix</keyword>
<feature type="transmembrane region" description="Helical" evidence="1">
    <location>
        <begin position="260"/>
        <end position="277"/>
    </location>
</feature>
<feature type="transmembrane region" description="Helical" evidence="1">
    <location>
        <begin position="55"/>
        <end position="77"/>
    </location>
</feature>
<protein>
    <submittedName>
        <fullName evidence="2">DUF6427 family protein</fullName>
    </submittedName>
</protein>
<keyword evidence="1" id="KW-0812">Transmembrane</keyword>
<dbReference type="Pfam" id="PF19992">
    <property type="entry name" value="DUF6427"/>
    <property type="match status" value="1"/>
</dbReference>
<feature type="transmembrane region" description="Helical" evidence="1">
    <location>
        <begin position="180"/>
        <end position="200"/>
    </location>
</feature>
<name>A0A9X2JD08_9SPHI</name>
<dbReference type="EMBL" id="JAMWYS010000032">
    <property type="protein sequence ID" value="MCO4293094.1"/>
    <property type="molecule type" value="Genomic_DNA"/>
</dbReference>
<proteinExistence type="predicted"/>
<feature type="transmembrane region" description="Helical" evidence="1">
    <location>
        <begin position="283"/>
        <end position="301"/>
    </location>
</feature>
<dbReference type="RefSeq" id="WP_252587590.1">
    <property type="nucleotide sequence ID" value="NZ_JAMWYS010000032.1"/>
</dbReference>
<dbReference type="Proteomes" id="UP001155182">
    <property type="component" value="Unassembled WGS sequence"/>
</dbReference>
<feature type="transmembrane region" description="Helical" evidence="1">
    <location>
        <begin position="12"/>
        <end position="35"/>
    </location>
</feature>
<keyword evidence="1" id="KW-0472">Membrane</keyword>
<comment type="caution">
    <text evidence="2">The sequence shown here is derived from an EMBL/GenBank/DDBJ whole genome shotgun (WGS) entry which is preliminary data.</text>
</comment>
<feature type="transmembrane region" description="Helical" evidence="1">
    <location>
        <begin position="229"/>
        <end position="248"/>
    </location>
</feature>
<feature type="transmembrane region" description="Helical" evidence="1">
    <location>
        <begin position="98"/>
        <end position="125"/>
    </location>
</feature>